<dbReference type="RefSeq" id="XP_007374501.1">
    <property type="nucleotide sequence ID" value="XM_007374439.1"/>
</dbReference>
<feature type="transmembrane region" description="Helical" evidence="5">
    <location>
        <begin position="184"/>
        <end position="204"/>
    </location>
</feature>
<keyword evidence="8" id="KW-1185">Reference proteome</keyword>
<feature type="transmembrane region" description="Helical" evidence="5">
    <location>
        <begin position="216"/>
        <end position="235"/>
    </location>
</feature>
<feature type="transmembrane region" description="Helical" evidence="5">
    <location>
        <begin position="278"/>
        <end position="297"/>
    </location>
</feature>
<evidence type="ECO:0000256" key="4">
    <source>
        <dbReference type="ARBA" id="ARBA00023136"/>
    </source>
</evidence>
<feature type="transmembrane region" description="Helical" evidence="5">
    <location>
        <begin position="48"/>
        <end position="66"/>
    </location>
</feature>
<dbReference type="FunCoup" id="G3AKT1">
    <property type="interactions" value="136"/>
</dbReference>
<dbReference type="AlphaFoldDB" id="G3AKT1"/>
<proteinExistence type="predicted"/>
<dbReference type="STRING" id="619300.G3AKT1"/>
<dbReference type="PANTHER" id="PTHR22911">
    <property type="entry name" value="ACYL-MALONYL CONDENSING ENZYME-RELATED"/>
    <property type="match status" value="1"/>
</dbReference>
<dbReference type="Proteomes" id="UP000000709">
    <property type="component" value="Unassembled WGS sequence"/>
</dbReference>
<keyword evidence="3 5" id="KW-1133">Transmembrane helix</keyword>
<evidence type="ECO:0000256" key="5">
    <source>
        <dbReference type="SAM" id="Phobius"/>
    </source>
</evidence>
<sequence length="369" mass="40674">MRTKYNQYILPNSGLCLLLLSHFLNSIMIASCKLLVTDKDSNVPIHPLQILFIRMLITYVLCLIYMGVTRSIPEAPFGPKKVRTLLIMRGLLGFFGVFGLYFSLQYLSVSDAVGITFLAPMVTAFLAFIVLGESYSILEAVCSVVSFGGVILIAKPSFIFGVISDAETSELDEATESGSTEKRVIATVVGLLGVFGVSSVYVVLRKIGKDIHPLLSVSYFSLCCCIITFFAILVIPSLSFVLPADGYQWFLFMVIGISGFFMQFSLTAGIQRVKASRAAIMAYSGMVFALFWDLTVWGHLPEFLSFLGMMLIVGNAIIIMKFKPLDNQSASDDGPEDIERNGQYNKLEDVAIAMTDFSDTDDSVNRNNR</sequence>
<dbReference type="PROSITE" id="PS51257">
    <property type="entry name" value="PROKAR_LIPOPROTEIN"/>
    <property type="match status" value="1"/>
</dbReference>
<dbReference type="InterPro" id="IPR037185">
    <property type="entry name" value="EmrE-like"/>
</dbReference>
<keyword evidence="2 5" id="KW-0812">Transmembrane</keyword>
<keyword evidence="4 5" id="KW-0472">Membrane</keyword>
<evidence type="ECO:0000256" key="1">
    <source>
        <dbReference type="ARBA" id="ARBA00004141"/>
    </source>
</evidence>
<evidence type="ECO:0000256" key="3">
    <source>
        <dbReference type="ARBA" id="ARBA00022989"/>
    </source>
</evidence>
<accession>G3AKT1</accession>
<feature type="transmembrane region" description="Helical" evidence="5">
    <location>
        <begin position="86"/>
        <end position="106"/>
    </location>
</feature>
<protein>
    <recommendedName>
        <fullName evidence="6">EamA domain-containing protein</fullName>
    </recommendedName>
</protein>
<dbReference type="GO" id="GO:0016020">
    <property type="term" value="C:membrane"/>
    <property type="evidence" value="ECO:0007669"/>
    <property type="project" value="UniProtKB-SubCell"/>
</dbReference>
<feature type="transmembrane region" description="Helical" evidence="5">
    <location>
        <begin position="247"/>
        <end position="266"/>
    </location>
</feature>
<feature type="transmembrane region" description="Helical" evidence="5">
    <location>
        <begin position="303"/>
        <end position="322"/>
    </location>
</feature>
<reference evidence="7 8" key="1">
    <citation type="journal article" date="2011" name="Proc. Natl. Acad. Sci. U.S.A.">
        <title>Comparative genomics of xylose-fermenting fungi for enhanced biofuel production.</title>
        <authorList>
            <person name="Wohlbach D.J."/>
            <person name="Kuo A."/>
            <person name="Sato T.K."/>
            <person name="Potts K.M."/>
            <person name="Salamov A.A."/>
            <person name="LaButti K.M."/>
            <person name="Sun H."/>
            <person name="Clum A."/>
            <person name="Pangilinan J.L."/>
            <person name="Lindquist E.A."/>
            <person name="Lucas S."/>
            <person name="Lapidus A."/>
            <person name="Jin M."/>
            <person name="Gunawan C."/>
            <person name="Balan V."/>
            <person name="Dale B.E."/>
            <person name="Jeffries T.W."/>
            <person name="Zinkel R."/>
            <person name="Barry K.W."/>
            <person name="Grigoriev I.V."/>
            <person name="Gasch A.P."/>
        </authorList>
    </citation>
    <scope>NUCLEOTIDE SEQUENCE [LARGE SCALE GENOMIC DNA]</scope>
    <source>
        <strain evidence="8">NRRL Y-27907 / 11-Y1</strain>
    </source>
</reference>
<feature type="domain" description="EamA" evidence="6">
    <location>
        <begin position="13"/>
        <end position="153"/>
    </location>
</feature>
<dbReference type="SUPFAM" id="SSF103481">
    <property type="entry name" value="Multidrug resistance efflux transporter EmrE"/>
    <property type="match status" value="2"/>
</dbReference>
<dbReference type="EMBL" id="GL996501">
    <property type="protein sequence ID" value="EGW32986.1"/>
    <property type="molecule type" value="Genomic_DNA"/>
</dbReference>
<dbReference type="InterPro" id="IPR000620">
    <property type="entry name" value="EamA_dom"/>
</dbReference>
<dbReference type="eggNOG" id="KOG4510">
    <property type="taxonomic scope" value="Eukaryota"/>
</dbReference>
<dbReference type="OrthoDB" id="306876at2759"/>
<evidence type="ECO:0000313" key="8">
    <source>
        <dbReference type="Proteomes" id="UP000000709"/>
    </source>
</evidence>
<feature type="transmembrane region" description="Helical" evidence="5">
    <location>
        <begin position="144"/>
        <end position="164"/>
    </location>
</feature>
<dbReference type="HOGENOM" id="CLU_032828_4_1_1"/>
<dbReference type="KEGG" id="spaa:SPAPADRAFT_137397"/>
<evidence type="ECO:0000259" key="6">
    <source>
        <dbReference type="Pfam" id="PF00892"/>
    </source>
</evidence>
<dbReference type="OMA" id="PIASCYV"/>
<comment type="subcellular location">
    <subcellularLocation>
        <location evidence="1">Membrane</location>
        <topology evidence="1">Multi-pass membrane protein</topology>
    </subcellularLocation>
</comment>
<organism evidence="8">
    <name type="scientific">Spathaspora passalidarum (strain NRRL Y-27907 / 11-Y1)</name>
    <dbReference type="NCBI Taxonomy" id="619300"/>
    <lineage>
        <taxon>Eukaryota</taxon>
        <taxon>Fungi</taxon>
        <taxon>Dikarya</taxon>
        <taxon>Ascomycota</taxon>
        <taxon>Saccharomycotina</taxon>
        <taxon>Pichiomycetes</taxon>
        <taxon>Debaryomycetaceae</taxon>
        <taxon>Spathaspora</taxon>
    </lineage>
</organism>
<dbReference type="InParanoid" id="G3AKT1"/>
<dbReference type="GeneID" id="18870043"/>
<dbReference type="Pfam" id="PF00892">
    <property type="entry name" value="EamA"/>
    <property type="match status" value="2"/>
</dbReference>
<feature type="domain" description="EamA" evidence="6">
    <location>
        <begin position="188"/>
        <end position="319"/>
    </location>
</feature>
<evidence type="ECO:0000313" key="7">
    <source>
        <dbReference type="EMBL" id="EGW32986.1"/>
    </source>
</evidence>
<evidence type="ECO:0000256" key="2">
    <source>
        <dbReference type="ARBA" id="ARBA00022692"/>
    </source>
</evidence>
<name>G3AKT1_SPAPN</name>
<feature type="transmembrane region" description="Helical" evidence="5">
    <location>
        <begin position="112"/>
        <end position="132"/>
    </location>
</feature>
<dbReference type="PANTHER" id="PTHR22911:SF6">
    <property type="entry name" value="SOLUTE CARRIER FAMILY 35 MEMBER G1"/>
    <property type="match status" value="1"/>
</dbReference>
<gene>
    <name evidence="7" type="ORF">SPAPADRAFT_137397</name>
</gene>